<feature type="domain" description="DDE Tnp4" evidence="3">
    <location>
        <begin position="35"/>
        <end position="194"/>
    </location>
</feature>
<evidence type="ECO:0000256" key="2">
    <source>
        <dbReference type="ARBA" id="ARBA00022723"/>
    </source>
</evidence>
<evidence type="ECO:0000313" key="5">
    <source>
        <dbReference type="Proteomes" id="UP001160148"/>
    </source>
</evidence>
<proteinExistence type="predicted"/>
<name>A0AAV0WJ41_9HEMI</name>
<sequence>MSAPTTDEWVEISRFLFENQFPQLSRSNRWETYIRCKNLDNSGSLFFNYKKFFTIVLMAVVDAHFNFISIDVGSYGRGGDSNVFKECPFGTLLYDEKLNIPEPIILPNINSSPQWPQPYEFVGYETFALHTNLLRAYPGRNLEYLTIGYREQGAQLNVHLEYLPINGVYYIFTSIQVEPDFTDEIVKACCILHNFVSKTDGINYEDSEVKSFDDIETQGGGIRSQGVGVRDYFANYFMGPEAVDFQNKVL</sequence>
<dbReference type="GO" id="GO:0046872">
    <property type="term" value="F:metal ion binding"/>
    <property type="evidence" value="ECO:0007669"/>
    <property type="project" value="UniProtKB-KW"/>
</dbReference>
<keyword evidence="2" id="KW-0479">Metal-binding</keyword>
<comment type="caution">
    <text evidence="4">The sequence shown here is derived from an EMBL/GenBank/DDBJ whole genome shotgun (WGS) entry which is preliminary data.</text>
</comment>
<comment type="cofactor">
    <cofactor evidence="1">
        <name>a divalent metal cation</name>
        <dbReference type="ChEBI" id="CHEBI:60240"/>
    </cofactor>
</comment>
<dbReference type="Pfam" id="PF13359">
    <property type="entry name" value="DDE_Tnp_4"/>
    <property type="match status" value="1"/>
</dbReference>
<dbReference type="AlphaFoldDB" id="A0AAV0WJ41"/>
<protein>
    <recommendedName>
        <fullName evidence="3">DDE Tnp4 domain-containing protein</fullName>
    </recommendedName>
</protein>
<evidence type="ECO:0000259" key="3">
    <source>
        <dbReference type="Pfam" id="PF13359"/>
    </source>
</evidence>
<dbReference type="Proteomes" id="UP001160148">
    <property type="component" value="Unassembled WGS sequence"/>
</dbReference>
<organism evidence="4 5">
    <name type="scientific">Macrosiphum euphorbiae</name>
    <name type="common">potato aphid</name>
    <dbReference type="NCBI Taxonomy" id="13131"/>
    <lineage>
        <taxon>Eukaryota</taxon>
        <taxon>Metazoa</taxon>
        <taxon>Ecdysozoa</taxon>
        <taxon>Arthropoda</taxon>
        <taxon>Hexapoda</taxon>
        <taxon>Insecta</taxon>
        <taxon>Pterygota</taxon>
        <taxon>Neoptera</taxon>
        <taxon>Paraneoptera</taxon>
        <taxon>Hemiptera</taxon>
        <taxon>Sternorrhyncha</taxon>
        <taxon>Aphidomorpha</taxon>
        <taxon>Aphidoidea</taxon>
        <taxon>Aphididae</taxon>
        <taxon>Macrosiphini</taxon>
        <taxon>Macrosiphum</taxon>
    </lineage>
</organism>
<accession>A0AAV0WJ41</accession>
<evidence type="ECO:0000313" key="4">
    <source>
        <dbReference type="EMBL" id="CAI6355970.1"/>
    </source>
</evidence>
<reference evidence="4 5" key="1">
    <citation type="submission" date="2023-01" db="EMBL/GenBank/DDBJ databases">
        <authorList>
            <person name="Whitehead M."/>
        </authorList>
    </citation>
    <scope>NUCLEOTIDE SEQUENCE [LARGE SCALE GENOMIC DNA]</scope>
</reference>
<gene>
    <name evidence="4" type="ORF">MEUPH1_LOCUS11761</name>
</gene>
<dbReference type="EMBL" id="CARXXK010000002">
    <property type="protein sequence ID" value="CAI6355970.1"/>
    <property type="molecule type" value="Genomic_DNA"/>
</dbReference>
<dbReference type="InterPro" id="IPR027806">
    <property type="entry name" value="HARBI1_dom"/>
</dbReference>
<evidence type="ECO:0000256" key="1">
    <source>
        <dbReference type="ARBA" id="ARBA00001968"/>
    </source>
</evidence>
<keyword evidence="5" id="KW-1185">Reference proteome</keyword>